<dbReference type="Proteomes" id="UP000019384">
    <property type="component" value="Unassembled WGS sequence"/>
</dbReference>
<keyword evidence="1" id="KW-0560">Oxidoreductase</keyword>
<reference evidence="3" key="2">
    <citation type="submission" date="2014-02" db="EMBL/GenBank/DDBJ databases">
        <title>Complete DNA sequence of /Kuraishia capsulata/ illustrates novel genomic features among budding yeasts (/Saccharomycotina/).</title>
        <authorList>
            <person name="Morales L."/>
            <person name="Noel B."/>
            <person name="Porcel B."/>
            <person name="Marcet-Houben M."/>
            <person name="Hullo M-F."/>
            <person name="Sacerdot C."/>
            <person name="Tekaia F."/>
            <person name="Leh-Louis V."/>
            <person name="Despons L."/>
            <person name="Khanna V."/>
            <person name="Aury J-M."/>
            <person name="Barbe V."/>
            <person name="Couloux A."/>
            <person name="Labadie K."/>
            <person name="Pelletier E."/>
            <person name="Souciet J-L."/>
            <person name="Boekhout T."/>
            <person name="Gabaldon T."/>
            <person name="Wincker P."/>
            <person name="Dujon B."/>
        </authorList>
    </citation>
    <scope>NUCLEOTIDE SEQUENCE</scope>
    <source>
        <strain evidence="3">CBS 1993</strain>
    </source>
</reference>
<keyword evidence="4" id="KW-1185">Reference proteome</keyword>
<dbReference type="PROSITE" id="PS51471">
    <property type="entry name" value="FE2OG_OXY"/>
    <property type="match status" value="1"/>
</dbReference>
<reference evidence="3" key="1">
    <citation type="submission" date="2013-12" db="EMBL/GenBank/DDBJ databases">
        <authorList>
            <person name="Genoscope - CEA"/>
        </authorList>
    </citation>
    <scope>NUCLEOTIDE SEQUENCE</scope>
    <source>
        <strain evidence="3">CBS 1993</strain>
    </source>
</reference>
<proteinExistence type="inferred from homology"/>
<dbReference type="InterPro" id="IPR050231">
    <property type="entry name" value="Iron_ascorbate_oxido_reductase"/>
</dbReference>
<keyword evidence="1" id="KW-0408">Iron</keyword>
<keyword evidence="1" id="KW-0479">Metal-binding</keyword>
<dbReference type="InterPro" id="IPR044861">
    <property type="entry name" value="IPNS-like_FE2OG_OXY"/>
</dbReference>
<sequence>MTQTDPSVWTPPTVPEWEYPKETTERLEWADLSTIDLTSFNEPSGKKALAEQLSQAIQKDGFFAVVGHGISKDEVKRQFALGKTFFESQSNEVKRQRVVDFDDGDYFGYKAPFEKTMFGTDVKENVELLNVPKFNGFFDDDVINRIPYLNHFRSEIESFSRKSFEVARKLFVLFAIILELPENYFADQHRYEDYSDDHLRYMLYHPRPAEDDAKLDNNWARGHTDFGSLTLLFSQVVAGLQIRTETESGYEWKHIRPVDGGIICNIADALGFYSNNYLKSTVHRVLRPPDDQVGSRRLGLFYFVRPGKGSQIEIAPSPVLKKLGLYRDLPAVSGQHYVRSRVKQYHTKTTYDRNYGEKFRVGDFEIIDGYE</sequence>
<dbReference type="SUPFAM" id="SSF51197">
    <property type="entry name" value="Clavaminate synthase-like"/>
    <property type="match status" value="1"/>
</dbReference>
<dbReference type="GO" id="GO:0016491">
    <property type="term" value="F:oxidoreductase activity"/>
    <property type="evidence" value="ECO:0007669"/>
    <property type="project" value="UniProtKB-KW"/>
</dbReference>
<gene>
    <name evidence="3" type="ORF">KUCA_T00000023001</name>
</gene>
<dbReference type="RefSeq" id="XP_022456081.1">
    <property type="nucleotide sequence ID" value="XM_022604521.1"/>
</dbReference>
<evidence type="ECO:0000259" key="2">
    <source>
        <dbReference type="PROSITE" id="PS51471"/>
    </source>
</evidence>
<organism evidence="3 4">
    <name type="scientific">Kuraishia capsulata CBS 1993</name>
    <dbReference type="NCBI Taxonomy" id="1382522"/>
    <lineage>
        <taxon>Eukaryota</taxon>
        <taxon>Fungi</taxon>
        <taxon>Dikarya</taxon>
        <taxon>Ascomycota</taxon>
        <taxon>Saccharomycotina</taxon>
        <taxon>Pichiomycetes</taxon>
        <taxon>Pichiales</taxon>
        <taxon>Pichiaceae</taxon>
        <taxon>Kuraishia</taxon>
    </lineage>
</organism>
<dbReference type="InterPro" id="IPR005123">
    <property type="entry name" value="Oxoglu/Fe-dep_dioxygenase_dom"/>
</dbReference>
<dbReference type="InterPro" id="IPR026992">
    <property type="entry name" value="DIOX_N"/>
</dbReference>
<dbReference type="PRINTS" id="PR00682">
    <property type="entry name" value="IPNSYNTHASE"/>
</dbReference>
<dbReference type="GeneID" id="34517469"/>
<dbReference type="OrthoDB" id="406156at2759"/>
<evidence type="ECO:0000313" key="4">
    <source>
        <dbReference type="Proteomes" id="UP000019384"/>
    </source>
</evidence>
<dbReference type="STRING" id="1382522.W6MFG1"/>
<dbReference type="AlphaFoldDB" id="W6MFG1"/>
<dbReference type="GO" id="GO:0044283">
    <property type="term" value="P:small molecule biosynthetic process"/>
    <property type="evidence" value="ECO:0007669"/>
    <property type="project" value="UniProtKB-ARBA"/>
</dbReference>
<dbReference type="PANTHER" id="PTHR47990">
    <property type="entry name" value="2-OXOGLUTARATE (2OG) AND FE(II)-DEPENDENT OXYGENASE SUPERFAMILY PROTEIN-RELATED"/>
    <property type="match status" value="1"/>
</dbReference>
<dbReference type="Pfam" id="PF03171">
    <property type="entry name" value="2OG-FeII_Oxy"/>
    <property type="match status" value="1"/>
</dbReference>
<accession>W6MFG1</accession>
<dbReference type="HOGENOM" id="CLU_010119_10_0_1"/>
<dbReference type="EMBL" id="HG793125">
    <property type="protein sequence ID" value="CDK24063.1"/>
    <property type="molecule type" value="Genomic_DNA"/>
</dbReference>
<dbReference type="InterPro" id="IPR027443">
    <property type="entry name" value="IPNS-like_sf"/>
</dbReference>
<name>W6MFG1_9ASCO</name>
<evidence type="ECO:0000256" key="1">
    <source>
        <dbReference type="RuleBase" id="RU003682"/>
    </source>
</evidence>
<comment type="similarity">
    <text evidence="1">Belongs to the iron/ascorbate-dependent oxidoreductase family.</text>
</comment>
<dbReference type="Gene3D" id="2.60.120.330">
    <property type="entry name" value="B-lactam Antibiotic, Isopenicillin N Synthase, Chain"/>
    <property type="match status" value="1"/>
</dbReference>
<protein>
    <recommendedName>
        <fullName evidence="2">Fe2OG dioxygenase domain-containing protein</fullName>
    </recommendedName>
</protein>
<evidence type="ECO:0000313" key="3">
    <source>
        <dbReference type="EMBL" id="CDK24063.1"/>
    </source>
</evidence>
<feature type="domain" description="Fe2OG dioxygenase" evidence="2">
    <location>
        <begin position="197"/>
        <end position="306"/>
    </location>
</feature>
<dbReference type="Pfam" id="PF14226">
    <property type="entry name" value="DIOX_N"/>
    <property type="match status" value="1"/>
</dbReference>
<dbReference type="GO" id="GO:0046872">
    <property type="term" value="F:metal ion binding"/>
    <property type="evidence" value="ECO:0007669"/>
    <property type="project" value="UniProtKB-KW"/>
</dbReference>